<protein>
    <submittedName>
        <fullName evidence="1">6103_t:CDS:1</fullName>
    </submittedName>
</protein>
<feature type="non-terminal residue" evidence="1">
    <location>
        <position position="449"/>
    </location>
</feature>
<gene>
    <name evidence="1" type="ORF">ACOLOM_LOCUS4302</name>
</gene>
<sequence length="449" mass="48960">MSSDEGKSSTVNGSSVPQEKVRSATEGEAIMESDPMVTQTDEHVTEELSEKQTSATDDTVHSPARIHFTEQKKVERFPDTKESVSPEDLPTEDEKVPPRKNVDIDEHLFSIEKVAERYNVDVNTVKPAESRGLQESQAAQLLATNGPNVLTPPKKKHPIMKYLECLSTLFNILLIIAGILMYILFGINSVANQANSYLGAILIGVAFLNAFIEFYQLQKSAAILESFLNMIPQKCYVLRERKLMQIQASNLVHGDVVFIKMGDKVPADLFIFAANDMKVDNSSLTGESEPQERKKTNTQKNPLEATNLCFNGTLVVSGEGYGIVIRTGDHTVLGQIAGLTAGEEKNKSPLSQEIDSFVKIIATIAIICAIIFFGIGFKVNDNNFSLTISFAISVLVAWVPEGLPATVTVLLTIAAKRMAAQNVLVKDLQGVETLGAITLLATDKTGTLT</sequence>
<organism evidence="1 2">
    <name type="scientific">Acaulospora colombiana</name>
    <dbReference type="NCBI Taxonomy" id="27376"/>
    <lineage>
        <taxon>Eukaryota</taxon>
        <taxon>Fungi</taxon>
        <taxon>Fungi incertae sedis</taxon>
        <taxon>Mucoromycota</taxon>
        <taxon>Glomeromycotina</taxon>
        <taxon>Glomeromycetes</taxon>
        <taxon>Diversisporales</taxon>
        <taxon>Acaulosporaceae</taxon>
        <taxon>Acaulospora</taxon>
    </lineage>
</organism>
<name>A0ACA9LRF3_9GLOM</name>
<evidence type="ECO:0000313" key="1">
    <source>
        <dbReference type="EMBL" id="CAG8536756.1"/>
    </source>
</evidence>
<reference evidence="1" key="1">
    <citation type="submission" date="2021-06" db="EMBL/GenBank/DDBJ databases">
        <authorList>
            <person name="Kallberg Y."/>
            <person name="Tangrot J."/>
            <person name="Rosling A."/>
        </authorList>
    </citation>
    <scope>NUCLEOTIDE SEQUENCE</scope>
    <source>
        <strain evidence="1">CL356</strain>
    </source>
</reference>
<dbReference type="Proteomes" id="UP000789525">
    <property type="component" value="Unassembled WGS sequence"/>
</dbReference>
<proteinExistence type="predicted"/>
<comment type="caution">
    <text evidence="1">The sequence shown here is derived from an EMBL/GenBank/DDBJ whole genome shotgun (WGS) entry which is preliminary data.</text>
</comment>
<dbReference type="EMBL" id="CAJVPT010007026">
    <property type="protein sequence ID" value="CAG8536756.1"/>
    <property type="molecule type" value="Genomic_DNA"/>
</dbReference>
<evidence type="ECO:0000313" key="2">
    <source>
        <dbReference type="Proteomes" id="UP000789525"/>
    </source>
</evidence>
<accession>A0ACA9LRF3</accession>
<keyword evidence="2" id="KW-1185">Reference proteome</keyword>